<evidence type="ECO:0000313" key="4">
    <source>
        <dbReference type="Proteomes" id="UP001150925"/>
    </source>
</evidence>
<feature type="domain" description="Peptidase S1" evidence="2">
    <location>
        <begin position="40"/>
        <end position="135"/>
    </location>
</feature>
<evidence type="ECO:0000259" key="2">
    <source>
        <dbReference type="Pfam" id="PF00089"/>
    </source>
</evidence>
<dbReference type="Pfam" id="PF00089">
    <property type="entry name" value="Trypsin"/>
    <property type="match status" value="1"/>
</dbReference>
<dbReference type="EMBL" id="JANBPY010000624">
    <property type="protein sequence ID" value="KAJ1965158.1"/>
    <property type="molecule type" value="Genomic_DNA"/>
</dbReference>
<dbReference type="Proteomes" id="UP001150925">
    <property type="component" value="Unassembled WGS sequence"/>
</dbReference>
<feature type="chain" id="PRO_5040997124" description="Peptidase S1 domain-containing protein" evidence="1">
    <location>
        <begin position="24"/>
        <end position="320"/>
    </location>
</feature>
<dbReference type="GO" id="GO:0006508">
    <property type="term" value="P:proteolysis"/>
    <property type="evidence" value="ECO:0007669"/>
    <property type="project" value="InterPro"/>
</dbReference>
<keyword evidence="4" id="KW-1185">Reference proteome</keyword>
<evidence type="ECO:0000256" key="1">
    <source>
        <dbReference type="SAM" id="SignalP"/>
    </source>
</evidence>
<dbReference type="AlphaFoldDB" id="A0A9W8AQP7"/>
<organism evidence="3 4">
    <name type="scientific">Dispira parvispora</name>
    <dbReference type="NCBI Taxonomy" id="1520584"/>
    <lineage>
        <taxon>Eukaryota</taxon>
        <taxon>Fungi</taxon>
        <taxon>Fungi incertae sedis</taxon>
        <taxon>Zoopagomycota</taxon>
        <taxon>Kickxellomycotina</taxon>
        <taxon>Dimargaritomycetes</taxon>
        <taxon>Dimargaritales</taxon>
        <taxon>Dimargaritaceae</taxon>
        <taxon>Dispira</taxon>
    </lineage>
</organism>
<accession>A0A9W8AQP7</accession>
<protein>
    <recommendedName>
        <fullName evidence="2">Peptidase S1 domain-containing protein</fullName>
    </recommendedName>
</protein>
<dbReference type="InterPro" id="IPR009003">
    <property type="entry name" value="Peptidase_S1_PA"/>
</dbReference>
<evidence type="ECO:0000313" key="3">
    <source>
        <dbReference type="EMBL" id="KAJ1965158.1"/>
    </source>
</evidence>
<dbReference type="OrthoDB" id="10059102at2759"/>
<feature type="signal peptide" evidence="1">
    <location>
        <begin position="1"/>
        <end position="23"/>
    </location>
</feature>
<name>A0A9W8AQP7_9FUNG</name>
<sequence length="320" mass="35527">MFLKLSLAYPLLLAAALSQFARADEPCLSYDEKVLADIKGSSRVTAIIYRDAKVNHMCNGWFLNNEFLIAPASCVSKDGKKLDHTKVVVRNSFAEDPNADALEINPPTLHVKYDHNTKKNDLAVIQLKEKVKGWSKDSKALIQTLPLNVSMEWIALAVVPGKKKADKSKKDEEDTEDHPFKDYRNAFHIPDHNEMCTDEENTEFQKTLKEGYYCVASQEVTGVHGIPMGAIMVARNSTDKSTNVYGMRIDSVTPNNDEDLVPTAFLSLADYAPWLAEITKLDAQTLADVPKSSATKVGTAPLPTSITLSIVFVAWFVTYL</sequence>
<proteinExistence type="predicted"/>
<dbReference type="GO" id="GO:0004252">
    <property type="term" value="F:serine-type endopeptidase activity"/>
    <property type="evidence" value="ECO:0007669"/>
    <property type="project" value="InterPro"/>
</dbReference>
<dbReference type="InterPro" id="IPR043504">
    <property type="entry name" value="Peptidase_S1_PA_chymotrypsin"/>
</dbReference>
<dbReference type="InterPro" id="IPR001254">
    <property type="entry name" value="Trypsin_dom"/>
</dbReference>
<gene>
    <name evidence="3" type="ORF">IWQ62_002737</name>
</gene>
<reference evidence="3" key="1">
    <citation type="submission" date="2022-07" db="EMBL/GenBank/DDBJ databases">
        <title>Phylogenomic reconstructions and comparative analyses of Kickxellomycotina fungi.</title>
        <authorList>
            <person name="Reynolds N.K."/>
            <person name="Stajich J.E."/>
            <person name="Barry K."/>
            <person name="Grigoriev I.V."/>
            <person name="Crous P."/>
            <person name="Smith M.E."/>
        </authorList>
    </citation>
    <scope>NUCLEOTIDE SEQUENCE</scope>
    <source>
        <strain evidence="3">RSA 1196</strain>
    </source>
</reference>
<dbReference type="Gene3D" id="2.40.10.10">
    <property type="entry name" value="Trypsin-like serine proteases"/>
    <property type="match status" value="2"/>
</dbReference>
<comment type="caution">
    <text evidence="3">The sequence shown here is derived from an EMBL/GenBank/DDBJ whole genome shotgun (WGS) entry which is preliminary data.</text>
</comment>
<dbReference type="SUPFAM" id="SSF50494">
    <property type="entry name" value="Trypsin-like serine proteases"/>
    <property type="match status" value="1"/>
</dbReference>
<keyword evidence="1" id="KW-0732">Signal</keyword>